<dbReference type="GO" id="GO:0007018">
    <property type="term" value="P:microtubule-based movement"/>
    <property type="evidence" value="ECO:0007669"/>
    <property type="project" value="UniProtKB-UniRule"/>
</dbReference>
<keyword evidence="7 10" id="KW-0505">Motor protein</keyword>
<accession>A0A6V2BJY4</accession>
<keyword evidence="4 10" id="KW-0963">Cytoplasm</keyword>
<evidence type="ECO:0000259" key="12">
    <source>
        <dbReference type="SMART" id="SM00960"/>
    </source>
</evidence>
<keyword evidence="5 10" id="KW-0493">Microtubule</keyword>
<evidence type="ECO:0000256" key="11">
    <source>
        <dbReference type="SAM" id="MobiDB-lite"/>
    </source>
</evidence>
<dbReference type="InterPro" id="IPR004942">
    <property type="entry name" value="Roadblock/LAMTOR2_dom"/>
</dbReference>
<feature type="compositionally biased region" description="Low complexity" evidence="11">
    <location>
        <begin position="1"/>
        <end position="22"/>
    </location>
</feature>
<proteinExistence type="inferred from homology"/>
<dbReference type="AlphaFoldDB" id="A0A6V2BJY4"/>
<keyword evidence="6 10" id="KW-0243">Dynein</keyword>
<sequence>MSTSISANNASSGGNNESTVSSEVEETMSRIRSHKGVEGVIIMNKEGSTIQSTLSEEQTLIHSALLSQLATKASSLVETIDMNDELTFLRIRSRNREIMIAPDKEFLLVVIQNPNATE</sequence>
<comment type="subcellular location">
    <subcellularLocation>
        <location evidence="1 10">Cytoplasm</location>
        <location evidence="1 10">Cytoskeleton</location>
    </subcellularLocation>
</comment>
<dbReference type="PIRSF" id="PIRSF009998">
    <property type="entry name" value="DLC7"/>
    <property type="match status" value="1"/>
</dbReference>
<evidence type="ECO:0000256" key="5">
    <source>
        <dbReference type="ARBA" id="ARBA00022701"/>
    </source>
</evidence>
<dbReference type="InterPro" id="IPR016561">
    <property type="entry name" value="DYNLRB1/2"/>
</dbReference>
<evidence type="ECO:0000256" key="4">
    <source>
        <dbReference type="ARBA" id="ARBA00022490"/>
    </source>
</evidence>
<name>A0A6V2BJY4_9STRA</name>
<dbReference type="GO" id="GO:0005737">
    <property type="term" value="C:cytoplasm"/>
    <property type="evidence" value="ECO:0007669"/>
    <property type="project" value="UniProtKB-UniRule"/>
</dbReference>
<evidence type="ECO:0000313" key="13">
    <source>
        <dbReference type="EMBL" id="CAE4588030.1"/>
    </source>
</evidence>
<evidence type="ECO:0000256" key="2">
    <source>
        <dbReference type="ARBA" id="ARBA00007191"/>
    </source>
</evidence>
<dbReference type="GO" id="GO:0045505">
    <property type="term" value="F:dynein intermediate chain binding"/>
    <property type="evidence" value="ECO:0007669"/>
    <property type="project" value="UniProtKB-UniRule"/>
</dbReference>
<feature type="domain" description="Roadblock/LAMTOR2" evidence="12">
    <location>
        <begin position="24"/>
        <end position="112"/>
    </location>
</feature>
<evidence type="ECO:0000256" key="3">
    <source>
        <dbReference type="ARBA" id="ARBA00022448"/>
    </source>
</evidence>
<evidence type="ECO:0000256" key="8">
    <source>
        <dbReference type="ARBA" id="ARBA00023212"/>
    </source>
</evidence>
<dbReference type="SMART" id="SM00960">
    <property type="entry name" value="Robl_LC7"/>
    <property type="match status" value="1"/>
</dbReference>
<dbReference type="Pfam" id="PF03259">
    <property type="entry name" value="Robl_LC7"/>
    <property type="match status" value="1"/>
</dbReference>
<dbReference type="Gene3D" id="3.30.450.30">
    <property type="entry name" value="Dynein light chain 2a, cytoplasmic"/>
    <property type="match status" value="1"/>
</dbReference>
<dbReference type="EMBL" id="HBNS01006072">
    <property type="protein sequence ID" value="CAE4588030.1"/>
    <property type="molecule type" value="Transcribed_RNA"/>
</dbReference>
<comment type="function">
    <text evidence="9">Acts as one of several non-catalytic accessory components of the cytoplasmic dynein 1 complex that are thought to be involved in linking dynein to cargos and to adapter proteins that regulate dynein function. Cytoplasmic dynein 1 acts as a motor for the intracellular retrograde motility of vesicles and organelles along microtubules.</text>
</comment>
<comment type="similarity">
    <text evidence="2 10">Belongs to the GAMAD family.</text>
</comment>
<keyword evidence="3 10" id="KW-0813">Transport</keyword>
<dbReference type="GO" id="GO:0005868">
    <property type="term" value="C:cytoplasmic dynein complex"/>
    <property type="evidence" value="ECO:0007669"/>
    <property type="project" value="UniProtKB-UniRule"/>
</dbReference>
<dbReference type="SUPFAM" id="SSF103196">
    <property type="entry name" value="Roadblock/LC7 domain"/>
    <property type="match status" value="1"/>
</dbReference>
<protein>
    <recommendedName>
        <fullName evidence="10">Dynein light chain roadblock</fullName>
    </recommendedName>
</protein>
<dbReference type="PANTHER" id="PTHR10779">
    <property type="entry name" value="DYNEIN LIGHT CHAIN ROADBLOCK"/>
    <property type="match status" value="1"/>
</dbReference>
<feature type="region of interest" description="Disordered" evidence="11">
    <location>
        <begin position="1"/>
        <end position="29"/>
    </location>
</feature>
<dbReference type="GO" id="GO:0005874">
    <property type="term" value="C:microtubule"/>
    <property type="evidence" value="ECO:0007669"/>
    <property type="project" value="UniProtKB-UniRule"/>
</dbReference>
<evidence type="ECO:0000256" key="9">
    <source>
        <dbReference type="ARBA" id="ARBA00025362"/>
    </source>
</evidence>
<gene>
    <name evidence="13" type="ORF">DBRI00130_LOCUS4939</name>
</gene>
<reference evidence="13" key="1">
    <citation type="submission" date="2021-01" db="EMBL/GenBank/DDBJ databases">
        <authorList>
            <person name="Corre E."/>
            <person name="Pelletier E."/>
            <person name="Niang G."/>
            <person name="Scheremetjew M."/>
            <person name="Finn R."/>
            <person name="Kale V."/>
            <person name="Holt S."/>
            <person name="Cochrane G."/>
            <person name="Meng A."/>
            <person name="Brown T."/>
            <person name="Cohen L."/>
        </authorList>
    </citation>
    <scope>NUCLEOTIDE SEQUENCE</scope>
    <source>
        <strain evidence="13">GSO104</strain>
    </source>
</reference>
<dbReference type="FunFam" id="3.30.450.30:FF:000009">
    <property type="entry name" value="Dynein light chain roadblock"/>
    <property type="match status" value="1"/>
</dbReference>
<keyword evidence="8 10" id="KW-0206">Cytoskeleton</keyword>
<evidence type="ECO:0000256" key="6">
    <source>
        <dbReference type="ARBA" id="ARBA00023017"/>
    </source>
</evidence>
<evidence type="ECO:0000256" key="1">
    <source>
        <dbReference type="ARBA" id="ARBA00004245"/>
    </source>
</evidence>
<evidence type="ECO:0000256" key="10">
    <source>
        <dbReference type="PIRNR" id="PIRNR009998"/>
    </source>
</evidence>
<organism evidence="13">
    <name type="scientific">Ditylum brightwellii</name>
    <dbReference type="NCBI Taxonomy" id="49249"/>
    <lineage>
        <taxon>Eukaryota</taxon>
        <taxon>Sar</taxon>
        <taxon>Stramenopiles</taxon>
        <taxon>Ochrophyta</taxon>
        <taxon>Bacillariophyta</taxon>
        <taxon>Mediophyceae</taxon>
        <taxon>Lithodesmiophycidae</taxon>
        <taxon>Lithodesmiales</taxon>
        <taxon>Lithodesmiaceae</taxon>
        <taxon>Ditylum</taxon>
    </lineage>
</organism>
<evidence type="ECO:0000256" key="7">
    <source>
        <dbReference type="ARBA" id="ARBA00023175"/>
    </source>
</evidence>